<dbReference type="KEGG" id="lww:115937291"/>
<keyword evidence="2" id="KW-1185">Reference proteome</keyword>
<feature type="compositionally biased region" description="Polar residues" evidence="1">
    <location>
        <begin position="111"/>
        <end position="121"/>
    </location>
</feature>
<organism evidence="2 3">
    <name type="scientific">Leptonychotes weddellii</name>
    <name type="common">Weddell seal</name>
    <name type="synonym">Otaria weddellii</name>
    <dbReference type="NCBI Taxonomy" id="9713"/>
    <lineage>
        <taxon>Eukaryota</taxon>
        <taxon>Metazoa</taxon>
        <taxon>Chordata</taxon>
        <taxon>Craniata</taxon>
        <taxon>Vertebrata</taxon>
        <taxon>Euteleostomi</taxon>
        <taxon>Mammalia</taxon>
        <taxon>Eutheria</taxon>
        <taxon>Laurasiatheria</taxon>
        <taxon>Carnivora</taxon>
        <taxon>Caniformia</taxon>
        <taxon>Pinnipedia</taxon>
        <taxon>Phocidae</taxon>
        <taxon>Monachinae</taxon>
        <taxon>Lobodontini</taxon>
        <taxon>Leptonychotes</taxon>
    </lineage>
</organism>
<proteinExistence type="predicted"/>
<dbReference type="InterPro" id="IPR007797">
    <property type="entry name" value="AF4/FMR2"/>
</dbReference>
<protein>
    <submittedName>
        <fullName evidence="3">Uncharacterized protein LOC115937291</fullName>
    </submittedName>
</protein>
<evidence type="ECO:0000256" key="1">
    <source>
        <dbReference type="SAM" id="MobiDB-lite"/>
    </source>
</evidence>
<dbReference type="PANTHER" id="PTHR10528:SF16">
    <property type="entry name" value="AF4_FMR2 FAMILY MEMBER 3"/>
    <property type="match status" value="1"/>
</dbReference>
<dbReference type="AlphaFoldDB" id="A0A7F8Q134"/>
<accession>A0A7F8Q134</accession>
<dbReference type="GO" id="GO:0010468">
    <property type="term" value="P:regulation of gene expression"/>
    <property type="evidence" value="ECO:0007669"/>
    <property type="project" value="InterPro"/>
</dbReference>
<dbReference type="Proteomes" id="UP000245341">
    <property type="component" value="Unplaced"/>
</dbReference>
<dbReference type="GeneID" id="115937291"/>
<name>A0A7F8Q134_LEPWE</name>
<gene>
    <name evidence="3" type="primary">LOC115937291</name>
</gene>
<feature type="compositionally biased region" description="Polar residues" evidence="1">
    <location>
        <begin position="134"/>
        <end position="144"/>
    </location>
</feature>
<sequence length="208" mass="23356">MGVVVLKVECKFKNLYESTLKTVKHNRRQHGHGHHRIMYIMVCEDFGAVKLFICICSLGKLSWQECSGWINNNKRKRTNQEAIKEMTWLPPLSAIPAPGKVEPSKFPFPNKDSQLVSSGHNNPKKGDAEPESPDNGTSNTSSLEWLSPFTDKGNDAQRGHSWSQPSSGMLEDDLKLSSDEEENEQQAAQRTALHALSDRKCEEPLVVQ</sequence>
<reference evidence="3" key="1">
    <citation type="submission" date="2025-08" db="UniProtKB">
        <authorList>
            <consortium name="RefSeq"/>
        </authorList>
    </citation>
    <scope>IDENTIFICATION</scope>
    <source>
        <tissue evidence="3">Liver</tissue>
    </source>
</reference>
<dbReference type="OrthoDB" id="6382204at2759"/>
<dbReference type="PANTHER" id="PTHR10528">
    <property type="entry name" value="AF4/FMR2 FAMILY MEMBER"/>
    <property type="match status" value="1"/>
</dbReference>
<evidence type="ECO:0000313" key="2">
    <source>
        <dbReference type="Proteomes" id="UP000245341"/>
    </source>
</evidence>
<dbReference type="Pfam" id="PF05110">
    <property type="entry name" value="AF-4"/>
    <property type="match status" value="1"/>
</dbReference>
<dbReference type="GO" id="GO:0032783">
    <property type="term" value="C:super elongation complex"/>
    <property type="evidence" value="ECO:0007669"/>
    <property type="project" value="TreeGrafter"/>
</dbReference>
<feature type="compositionally biased region" description="Basic and acidic residues" evidence="1">
    <location>
        <begin position="196"/>
        <end position="208"/>
    </location>
</feature>
<feature type="region of interest" description="Disordered" evidence="1">
    <location>
        <begin position="93"/>
        <end position="208"/>
    </location>
</feature>
<evidence type="ECO:0000313" key="3">
    <source>
        <dbReference type="RefSeq" id="XP_030874849.1"/>
    </source>
</evidence>
<dbReference type="RefSeq" id="XP_030874849.1">
    <property type="nucleotide sequence ID" value="XM_031018989.1"/>
</dbReference>